<keyword evidence="1" id="KW-1133">Transmembrane helix</keyword>
<keyword evidence="1" id="KW-0812">Transmembrane</keyword>
<dbReference type="EMBL" id="CAADGD010000034">
    <property type="protein sequence ID" value="VFK70629.1"/>
    <property type="molecule type" value="Genomic_DNA"/>
</dbReference>
<organism evidence="2">
    <name type="scientific">Candidatus Kentrum sp. UNK</name>
    <dbReference type="NCBI Taxonomy" id="2126344"/>
    <lineage>
        <taxon>Bacteria</taxon>
        <taxon>Pseudomonadati</taxon>
        <taxon>Pseudomonadota</taxon>
        <taxon>Gammaproteobacteria</taxon>
        <taxon>Candidatus Kentrum</taxon>
    </lineage>
</organism>
<feature type="transmembrane region" description="Helical" evidence="1">
    <location>
        <begin position="20"/>
        <end position="38"/>
    </location>
</feature>
<sequence length="199" mass="22746">MKNIDNNLKNKISFARDHMIAIVGLLSGLLVGVGIPVWQNYWVEKATLIVEISSISRIIPNNVGVFLDEYQALEILKPFLQSRRLPIFWSDRNASRRKDRKYKPDDLLDALKQAKKERTILPKKIEDIEFSRNKAEKFANDELSLTKIESLSEGSTLIRHAEISEKNSHPIDKMLNSTKSTSMVLNRKLSIIITSALMN</sequence>
<evidence type="ECO:0000256" key="1">
    <source>
        <dbReference type="SAM" id="Phobius"/>
    </source>
</evidence>
<dbReference type="AlphaFoldDB" id="A0A451A9V9"/>
<keyword evidence="1" id="KW-0472">Membrane</keyword>
<evidence type="ECO:0000313" key="3">
    <source>
        <dbReference type="EMBL" id="VFK70629.1"/>
    </source>
</evidence>
<gene>
    <name evidence="2" type="ORF">BECKUNK1418G_GA0071005_102720</name>
    <name evidence="3" type="ORF">BECKUNK1418H_GA0071006_103416</name>
</gene>
<accession>A0A451A9V9</accession>
<name>A0A451A9V9_9GAMM</name>
<evidence type="ECO:0000313" key="2">
    <source>
        <dbReference type="EMBL" id="VFK62817.1"/>
    </source>
</evidence>
<proteinExistence type="predicted"/>
<protein>
    <submittedName>
        <fullName evidence="2">Uncharacterized protein</fullName>
    </submittedName>
</protein>
<reference evidence="2" key="1">
    <citation type="submission" date="2019-02" db="EMBL/GenBank/DDBJ databases">
        <authorList>
            <person name="Gruber-Vodicka R. H."/>
            <person name="Seah K. B. B."/>
        </authorList>
    </citation>
    <scope>NUCLEOTIDE SEQUENCE</scope>
    <source>
        <strain evidence="3">BECK_BY19</strain>
        <strain evidence="2">BECK_BY8</strain>
    </source>
</reference>
<dbReference type="EMBL" id="CAADFZ010000027">
    <property type="protein sequence ID" value="VFK62817.1"/>
    <property type="molecule type" value="Genomic_DNA"/>
</dbReference>